<keyword evidence="1" id="KW-1133">Transmembrane helix</keyword>
<keyword evidence="1" id="KW-0472">Membrane</keyword>
<feature type="domain" description="DUF4220" evidence="2">
    <location>
        <begin position="160"/>
        <end position="509"/>
    </location>
</feature>
<name>F2DWA0_HORVV</name>
<evidence type="ECO:0000313" key="3">
    <source>
        <dbReference type="EMBL" id="BAJ99371.1"/>
    </source>
</evidence>
<sequence length="828" mass="92132">MGFFNESGVNRTCDATLSSFVQNLTSSYTDQRNEASMVAISALMFILAAVFFNLNLFSRLSDVSAILNPSMRLFLSTSLSLFLPVMSYLFSEAKNEGRASYGGDCRTSSGDSSAGLTLRARTILMWMLLVELLRKQADAVLVTGGGKQGYSGTIERASRIAWLGLLVFYNVDGAGRKAVYGIIWVLAATKLVQKVAISEIAKRSSAYGKNPRLLSHYMAQIQEEGHSDSGVIGSELLKTCKYAVMGEDKLEKKDDPRSRRYRLQLKEFTTVVTVGKIWMLEERGRLLDADSKRLCLSFALYKLLRRRFEDLPITDAETRDCRRLMFKGLCSETDTEGGQDPREATAVALFQVVDQELHFLSEYYHSFIPVVLASSFFFVANYILFPVTVWFFCVMTIVLCSNGDVVYAIFSLKTDNSAISVGLMKLMGCLLKEITKPPVLFTLVNLSVTILLLLTVLYEQLWELLIFILSKWLMVSLLSDYAAKPRLRDSAIFTGVIRSIMWLHGRMSHSNLCFKQFDALGLCWLSFLPLHNKAVPKEVKKSIMEYLLKHVDDPHGGPLSNGLSALAKHQLYQSQLSWACESESIAEVILTWHIGTSLLEMECQQLAGKKAKKKGTNLGSNGNGKVATTLSKYCAYLVAFHPELLPDEDEETERVYKAMKKELKVMGASEGMYKAIKRDLMDALRCGCYYLSPARTWYSKEISKLLLNTAGDLPGHLSKGDSHMTVVQKGAVLGKILIKIAKEGSQEDELPVWNLLADVWTELMVYVVPSSGELHVKAHKEALAMGGEFLTVLWALATHTGIARPAMAASLVEDADELQGISRHPACV</sequence>
<evidence type="ECO:0000259" key="2">
    <source>
        <dbReference type="Pfam" id="PF13968"/>
    </source>
</evidence>
<dbReference type="EMBL" id="AK368168">
    <property type="protein sequence ID" value="BAJ99371.1"/>
    <property type="molecule type" value="mRNA"/>
</dbReference>
<dbReference type="PANTHER" id="PTHR31325">
    <property type="entry name" value="OS01G0798800 PROTEIN-RELATED"/>
    <property type="match status" value="1"/>
</dbReference>
<feature type="transmembrane region" description="Helical" evidence="1">
    <location>
        <begin position="37"/>
        <end position="58"/>
    </location>
</feature>
<dbReference type="InterPro" id="IPR007658">
    <property type="entry name" value="DUF594"/>
</dbReference>
<feature type="transmembrane region" description="Helical" evidence="1">
    <location>
        <begin position="389"/>
        <end position="410"/>
    </location>
</feature>
<feature type="transmembrane region" description="Helical" evidence="1">
    <location>
        <begin position="464"/>
        <end position="483"/>
    </location>
</feature>
<evidence type="ECO:0000256" key="1">
    <source>
        <dbReference type="SAM" id="Phobius"/>
    </source>
</evidence>
<organism evidence="3">
    <name type="scientific">Hordeum vulgare subsp. vulgare</name>
    <name type="common">Domesticated barley</name>
    <dbReference type="NCBI Taxonomy" id="112509"/>
    <lineage>
        <taxon>Eukaryota</taxon>
        <taxon>Viridiplantae</taxon>
        <taxon>Streptophyta</taxon>
        <taxon>Embryophyta</taxon>
        <taxon>Tracheophyta</taxon>
        <taxon>Spermatophyta</taxon>
        <taxon>Magnoliopsida</taxon>
        <taxon>Liliopsida</taxon>
        <taxon>Poales</taxon>
        <taxon>Poaceae</taxon>
        <taxon>BOP clade</taxon>
        <taxon>Pooideae</taxon>
        <taxon>Triticodae</taxon>
        <taxon>Triticeae</taxon>
        <taxon>Hordeinae</taxon>
        <taxon>Hordeum</taxon>
    </lineage>
</organism>
<accession>F2DWA0</accession>
<reference evidence="3" key="1">
    <citation type="journal article" date="2011" name="Plant Physiol.">
        <title>Comprehensive sequence analysis of 24,783 barley full-length cDNAs derived from 12 clone libraries.</title>
        <authorList>
            <person name="Matsumoto T."/>
            <person name="Tanaka T."/>
            <person name="Sakai H."/>
            <person name="Amano N."/>
            <person name="Kanamori H."/>
            <person name="Kurita K."/>
            <person name="Kikuta A."/>
            <person name="Kamiya K."/>
            <person name="Yamamoto M."/>
            <person name="Ikawa H."/>
            <person name="Fujii N."/>
            <person name="Hori K."/>
            <person name="Itoh T."/>
            <person name="Sato K."/>
        </authorList>
    </citation>
    <scope>NUCLEOTIDE SEQUENCE</scope>
    <source>
        <tissue evidence="3">Shoot and root</tissue>
    </source>
</reference>
<proteinExistence type="evidence at transcript level"/>
<dbReference type="AlphaFoldDB" id="F2DWA0"/>
<protein>
    <submittedName>
        <fullName evidence="3">Predicted protein</fullName>
    </submittedName>
</protein>
<feature type="transmembrane region" description="Helical" evidence="1">
    <location>
        <begin position="439"/>
        <end position="458"/>
    </location>
</feature>
<keyword evidence="1" id="KW-0812">Transmembrane</keyword>
<feature type="transmembrane region" description="Helical" evidence="1">
    <location>
        <begin position="363"/>
        <end position="383"/>
    </location>
</feature>
<feature type="transmembrane region" description="Helical" evidence="1">
    <location>
        <begin position="70"/>
        <end position="90"/>
    </location>
</feature>
<dbReference type="Pfam" id="PF04578">
    <property type="entry name" value="DUF594"/>
    <property type="match status" value="1"/>
</dbReference>
<dbReference type="InterPro" id="IPR025315">
    <property type="entry name" value="DUF4220"/>
</dbReference>
<dbReference type="Pfam" id="PF13968">
    <property type="entry name" value="DUF4220"/>
    <property type="match status" value="1"/>
</dbReference>